<keyword evidence="2" id="KW-1185">Reference proteome</keyword>
<comment type="caution">
    <text evidence="1">The sequence shown here is derived from an EMBL/GenBank/DDBJ whole genome shotgun (WGS) entry which is preliminary data.</text>
</comment>
<dbReference type="EMBL" id="AKAU01000292">
    <property type="protein sequence ID" value="EIM93828.1"/>
    <property type="molecule type" value="Genomic_DNA"/>
</dbReference>
<dbReference type="Proteomes" id="UP000004980">
    <property type="component" value="Unassembled WGS sequence"/>
</dbReference>
<sequence length="130" mass="14385">MTGETITHLVQWADERSFAQDIGAMFTSAIMSLDHDRNTAINISPLAGKPAPHAMLVNVPRLITAYDVDVPDLSFPEQRISFGASAHRRSAFERSFNEWQCSPSRRSSAALDSSRVSMASISRHRHACTL</sequence>
<dbReference type="EC" id="5.4.2.2" evidence="1"/>
<evidence type="ECO:0000313" key="1">
    <source>
        <dbReference type="EMBL" id="EIM93828.1"/>
    </source>
</evidence>
<proteinExistence type="predicted"/>
<reference evidence="1 2" key="1">
    <citation type="journal article" date="2012" name="J. Bacteriol.">
        <title>Draft Genome Sequence of the Soil Bacterium Burkholderia terrae Strain BS001, Which Interacts with Fungal Surface Structures.</title>
        <authorList>
            <person name="Nazir R."/>
            <person name="Hansen M.A."/>
            <person name="Sorensen S."/>
            <person name="van Elsas J.D."/>
        </authorList>
    </citation>
    <scope>NUCLEOTIDE SEQUENCE [LARGE SCALE GENOMIC DNA]</scope>
    <source>
        <strain evidence="1 2">BS001</strain>
    </source>
</reference>
<keyword evidence="1" id="KW-0413">Isomerase</keyword>
<gene>
    <name evidence="1" type="ORF">WQE_47364</name>
</gene>
<dbReference type="GO" id="GO:0004614">
    <property type="term" value="F:phosphoglucomutase activity"/>
    <property type="evidence" value="ECO:0007669"/>
    <property type="project" value="UniProtKB-EC"/>
</dbReference>
<evidence type="ECO:0000313" key="2">
    <source>
        <dbReference type="Proteomes" id="UP000004980"/>
    </source>
</evidence>
<name>A0ABN0F5H4_9BURK</name>
<protein>
    <submittedName>
        <fullName evidence="1">Phosphoglucomutase</fullName>
        <ecNumber evidence="1">5.4.2.2</ecNumber>
    </submittedName>
</protein>
<organism evidence="1 2">
    <name type="scientific">Paraburkholderia hospita</name>
    <dbReference type="NCBI Taxonomy" id="169430"/>
    <lineage>
        <taxon>Bacteria</taxon>
        <taxon>Pseudomonadati</taxon>
        <taxon>Pseudomonadota</taxon>
        <taxon>Betaproteobacteria</taxon>
        <taxon>Burkholderiales</taxon>
        <taxon>Burkholderiaceae</taxon>
        <taxon>Paraburkholderia</taxon>
    </lineage>
</organism>
<accession>A0ABN0F5H4</accession>